<reference evidence="8" key="1">
    <citation type="submission" date="2018-05" db="EMBL/GenBank/DDBJ databases">
        <authorList>
            <person name="Klenk H.-P."/>
            <person name="Huntemann M."/>
            <person name="Clum A."/>
            <person name="Pillay M."/>
            <person name="Palaniappan K."/>
            <person name="Varghese N."/>
            <person name="Mikhailova N."/>
            <person name="Stamatis D."/>
            <person name="Reddy T."/>
            <person name="Daum C."/>
            <person name="Shapiro N."/>
            <person name="Ivanova N."/>
            <person name="Kyrpides N."/>
            <person name="Woyke T."/>
        </authorList>
    </citation>
    <scope>NUCLEOTIDE SEQUENCE [LARGE SCALE GENOMIC DNA]</scope>
    <source>
        <strain evidence="8">DSM 45417</strain>
    </source>
</reference>
<dbReference type="EMBL" id="QGTX01000001">
    <property type="protein sequence ID" value="PWW24246.1"/>
    <property type="molecule type" value="Genomic_DNA"/>
</dbReference>
<dbReference type="PANTHER" id="PTHR34294">
    <property type="entry name" value="TRANSCRIPTIONAL REGULATOR-RELATED"/>
    <property type="match status" value="1"/>
</dbReference>
<gene>
    <name evidence="7" type="ORF">JD79_03425</name>
</gene>
<comment type="caution">
    <text evidence="7">The sequence shown here is derived from an EMBL/GenBank/DDBJ whole genome shotgun (WGS) entry which is preliminary data.</text>
</comment>
<keyword evidence="8" id="KW-1185">Reference proteome</keyword>
<dbReference type="Gene3D" id="3.40.50.1360">
    <property type="match status" value="1"/>
</dbReference>
<evidence type="ECO:0000256" key="4">
    <source>
        <dbReference type="ARBA" id="ARBA00023163"/>
    </source>
</evidence>
<evidence type="ECO:0000313" key="8">
    <source>
        <dbReference type="Proteomes" id="UP000246661"/>
    </source>
</evidence>
<dbReference type="PANTHER" id="PTHR34294:SF1">
    <property type="entry name" value="TRANSCRIPTIONAL REGULATOR LSRR"/>
    <property type="match status" value="1"/>
</dbReference>
<name>A0A317QNA6_9ACTN</name>
<keyword evidence="3 7" id="KW-0238">DNA-binding</keyword>
<comment type="similarity">
    <text evidence="1">Belongs to the SorC transcriptional regulatory family.</text>
</comment>
<accession>A0A317QNA6</accession>
<feature type="region of interest" description="Disordered" evidence="5">
    <location>
        <begin position="1"/>
        <end position="24"/>
    </location>
</feature>
<dbReference type="GO" id="GO:0003677">
    <property type="term" value="F:DNA binding"/>
    <property type="evidence" value="ECO:0007669"/>
    <property type="project" value="UniProtKB-KW"/>
</dbReference>
<dbReference type="Gene3D" id="1.10.10.10">
    <property type="entry name" value="Winged helix-like DNA-binding domain superfamily/Winged helix DNA-binding domain"/>
    <property type="match status" value="1"/>
</dbReference>
<sequence length="348" mass="36991">MHAGASVEAVRGTPRAGREHGMASDEDLERVARRYWLDRVRMEDIAVEEGISRSTVSRMLDAARALGIVTVSVNSVHGRAASMAGELGHRYGVTARVVAVPDDAPDVARLQLVADRTAAVLDEAMGDGMTLGLAWGTTTSAVGQHLRARPLRDAHVVQLNGAMNTHSSGLGYGSDVLGRFGTAWDAQVHHFPVPAFFDRPETRQAMWRERSVRRVLGIQQSADVALFGVGAVAGAVPSRVWAEGYLTHADRADLAAASVVGDVCTVFLRGDGSWEGIPINARTSGLVPPALRRIPRRVCAVSGVNKVTALAAALAGGLVTDLVLDERTASALLLRRTAPRPAPALWSR</sequence>
<dbReference type="InterPro" id="IPR036388">
    <property type="entry name" value="WH-like_DNA-bd_sf"/>
</dbReference>
<protein>
    <submittedName>
        <fullName evidence="7">DNA-binding transcriptional regulator LsrR (DeoR family)</fullName>
    </submittedName>
</protein>
<dbReference type="InterPro" id="IPR007324">
    <property type="entry name" value="Sugar-bd_dom_put"/>
</dbReference>
<evidence type="ECO:0000256" key="3">
    <source>
        <dbReference type="ARBA" id="ARBA00023125"/>
    </source>
</evidence>
<evidence type="ECO:0000256" key="2">
    <source>
        <dbReference type="ARBA" id="ARBA00023015"/>
    </source>
</evidence>
<dbReference type="InterPro" id="IPR051054">
    <property type="entry name" value="SorC_transcr_regulators"/>
</dbReference>
<dbReference type="Proteomes" id="UP000246661">
    <property type="component" value="Unassembled WGS sequence"/>
</dbReference>
<proteinExistence type="inferred from homology"/>
<feature type="domain" description="Sugar-binding" evidence="6">
    <location>
        <begin position="85"/>
        <end position="333"/>
    </location>
</feature>
<dbReference type="Pfam" id="PF04198">
    <property type="entry name" value="Sugar-bind"/>
    <property type="match status" value="1"/>
</dbReference>
<evidence type="ECO:0000256" key="1">
    <source>
        <dbReference type="ARBA" id="ARBA00010466"/>
    </source>
</evidence>
<dbReference type="InterPro" id="IPR037171">
    <property type="entry name" value="NagB/RpiA_transferase-like"/>
</dbReference>
<evidence type="ECO:0000256" key="5">
    <source>
        <dbReference type="SAM" id="MobiDB-lite"/>
    </source>
</evidence>
<evidence type="ECO:0000259" key="6">
    <source>
        <dbReference type="Pfam" id="PF04198"/>
    </source>
</evidence>
<keyword evidence="4" id="KW-0804">Transcription</keyword>
<dbReference type="AlphaFoldDB" id="A0A317QNA6"/>
<evidence type="ECO:0000313" key="7">
    <source>
        <dbReference type="EMBL" id="PWW24246.1"/>
    </source>
</evidence>
<keyword evidence="2" id="KW-0805">Transcription regulation</keyword>
<organism evidence="7 8">
    <name type="scientific">Geodermatophilus normandii</name>
    <dbReference type="NCBI Taxonomy" id="1137989"/>
    <lineage>
        <taxon>Bacteria</taxon>
        <taxon>Bacillati</taxon>
        <taxon>Actinomycetota</taxon>
        <taxon>Actinomycetes</taxon>
        <taxon>Geodermatophilales</taxon>
        <taxon>Geodermatophilaceae</taxon>
        <taxon>Geodermatophilus</taxon>
    </lineage>
</organism>
<dbReference type="GO" id="GO:0030246">
    <property type="term" value="F:carbohydrate binding"/>
    <property type="evidence" value="ECO:0007669"/>
    <property type="project" value="InterPro"/>
</dbReference>
<dbReference type="SUPFAM" id="SSF100950">
    <property type="entry name" value="NagB/RpiA/CoA transferase-like"/>
    <property type="match status" value="1"/>
</dbReference>